<proteinExistence type="predicted"/>
<accession>A0A7X5V388</accession>
<dbReference type="AlphaFoldDB" id="A0A7X5V388"/>
<organism evidence="1 2">
    <name type="scientific">Sphingomonas leidyi</name>
    <dbReference type="NCBI Taxonomy" id="68569"/>
    <lineage>
        <taxon>Bacteria</taxon>
        <taxon>Pseudomonadati</taxon>
        <taxon>Pseudomonadota</taxon>
        <taxon>Alphaproteobacteria</taxon>
        <taxon>Sphingomonadales</taxon>
        <taxon>Sphingomonadaceae</taxon>
        <taxon>Sphingomonas</taxon>
    </lineage>
</organism>
<reference evidence="1 2" key="1">
    <citation type="submission" date="2020-03" db="EMBL/GenBank/DDBJ databases">
        <title>Genomic Encyclopedia of Type Strains, Phase IV (KMG-IV): sequencing the most valuable type-strain genomes for metagenomic binning, comparative biology and taxonomic classification.</title>
        <authorList>
            <person name="Goeker M."/>
        </authorList>
    </citation>
    <scope>NUCLEOTIDE SEQUENCE [LARGE SCALE GENOMIC DNA]</scope>
    <source>
        <strain evidence="1 2">DSM 4733</strain>
    </source>
</reference>
<dbReference type="Proteomes" id="UP000564677">
    <property type="component" value="Unassembled WGS sequence"/>
</dbReference>
<comment type="caution">
    <text evidence="1">The sequence shown here is derived from an EMBL/GenBank/DDBJ whole genome shotgun (WGS) entry which is preliminary data.</text>
</comment>
<dbReference type="RefSeq" id="WP_167301369.1">
    <property type="nucleotide sequence ID" value="NZ_JAASQV010000005.1"/>
</dbReference>
<sequence length="77" mass="7908">MRLDIVGEASAALLCRLLGLAAQHDLAAPEMEVRLTGDGMAVRLDLGGLDGPPGRIVAEKMLRCIGVEAVALDGAAL</sequence>
<gene>
    <name evidence="1" type="ORF">FHR20_004052</name>
</gene>
<evidence type="ECO:0000313" key="2">
    <source>
        <dbReference type="Proteomes" id="UP000564677"/>
    </source>
</evidence>
<keyword evidence="2" id="KW-1185">Reference proteome</keyword>
<dbReference type="EMBL" id="JAASQV010000005">
    <property type="protein sequence ID" value="NIJ67074.1"/>
    <property type="molecule type" value="Genomic_DNA"/>
</dbReference>
<name>A0A7X5V388_9SPHN</name>
<protein>
    <submittedName>
        <fullName evidence="1">Uncharacterized protein</fullName>
    </submittedName>
</protein>
<evidence type="ECO:0000313" key="1">
    <source>
        <dbReference type="EMBL" id="NIJ67074.1"/>
    </source>
</evidence>